<dbReference type="InterPro" id="IPR001466">
    <property type="entry name" value="Beta-lactam-related"/>
</dbReference>
<comment type="caution">
    <text evidence="2">The sequence shown here is derived from an EMBL/GenBank/DDBJ whole genome shotgun (WGS) entry which is preliminary data.</text>
</comment>
<accession>A0A6N7ZBD1</accession>
<dbReference type="InterPro" id="IPR050789">
    <property type="entry name" value="Diverse_Enzym_Activities"/>
</dbReference>
<dbReference type="SUPFAM" id="SSF56601">
    <property type="entry name" value="beta-lactamase/transpeptidase-like"/>
    <property type="match status" value="1"/>
</dbReference>
<dbReference type="AlphaFoldDB" id="A0A6N7ZBD1"/>
<dbReference type="PANTHER" id="PTHR43283">
    <property type="entry name" value="BETA-LACTAMASE-RELATED"/>
    <property type="match status" value="1"/>
</dbReference>
<name>A0A6N7ZBD1_9PSEU</name>
<sequence length="372" mass="40925">MARHVERGTVPGVIMLVSRRGEVHVDVLGKQAFDGAPLRRDSLFRISSMTKPITAVGALTLVEQCVLRLDDPVDEVLPELAGRRVLRRIDGELDDTVPANRAITLRDLLTFRFGFGQLFEPYPIVTAARERLLGMGPPNPADYPAPDEWLRRLGELPLMAQPGEKWLYHVGSDVLGVLLERVSGKPLDAFLAERVFEPLGMKDTAFSTSSVDRLVTSYLEGSVFDEPGGQWSRRPRFLSGGGGLLSTIDDMSAFAHLMLNNGQHEGTRILSRPMIELMTTDHLTPAQKAVSGFFPGYFDNRGWGFGVSVVTAHTGMHHRPGCYGWDGGLGTSWQVDPAEGLTGVLLTQVAGFPDFSPVYQDFWTSVYQAVDD</sequence>
<dbReference type="GO" id="GO:0016787">
    <property type="term" value="F:hydrolase activity"/>
    <property type="evidence" value="ECO:0007669"/>
    <property type="project" value="UniProtKB-KW"/>
</dbReference>
<feature type="domain" description="Beta-lactamase-related" evidence="1">
    <location>
        <begin position="3"/>
        <end position="352"/>
    </location>
</feature>
<evidence type="ECO:0000313" key="3">
    <source>
        <dbReference type="Proteomes" id="UP000440096"/>
    </source>
</evidence>
<protein>
    <submittedName>
        <fullName evidence="2">Serine hydrolase</fullName>
    </submittedName>
</protein>
<dbReference type="OrthoDB" id="4281716at2"/>
<proteinExistence type="predicted"/>
<keyword evidence="2" id="KW-0378">Hydrolase</keyword>
<dbReference type="InterPro" id="IPR012338">
    <property type="entry name" value="Beta-lactam/transpept-like"/>
</dbReference>
<dbReference type="Pfam" id="PF00144">
    <property type="entry name" value="Beta-lactamase"/>
    <property type="match status" value="1"/>
</dbReference>
<dbReference type="Gene3D" id="3.40.710.10">
    <property type="entry name" value="DD-peptidase/beta-lactamase superfamily"/>
    <property type="match status" value="1"/>
</dbReference>
<dbReference type="PANTHER" id="PTHR43283:SF3">
    <property type="entry name" value="BETA-LACTAMASE FAMILY PROTEIN (AFU_ORTHOLOGUE AFUA_5G07500)"/>
    <property type="match status" value="1"/>
</dbReference>
<evidence type="ECO:0000259" key="1">
    <source>
        <dbReference type="Pfam" id="PF00144"/>
    </source>
</evidence>
<keyword evidence="3" id="KW-1185">Reference proteome</keyword>
<organism evidence="2 3">
    <name type="scientific">Amycolatopsis pithecellobii</name>
    <dbReference type="NCBI Taxonomy" id="664692"/>
    <lineage>
        <taxon>Bacteria</taxon>
        <taxon>Bacillati</taxon>
        <taxon>Actinomycetota</taxon>
        <taxon>Actinomycetes</taxon>
        <taxon>Pseudonocardiales</taxon>
        <taxon>Pseudonocardiaceae</taxon>
        <taxon>Amycolatopsis</taxon>
    </lineage>
</organism>
<dbReference type="EMBL" id="WMBA01000086">
    <property type="protein sequence ID" value="MTD59043.1"/>
    <property type="molecule type" value="Genomic_DNA"/>
</dbReference>
<dbReference type="Proteomes" id="UP000440096">
    <property type="component" value="Unassembled WGS sequence"/>
</dbReference>
<gene>
    <name evidence="2" type="ORF">GKO32_34420</name>
</gene>
<evidence type="ECO:0000313" key="2">
    <source>
        <dbReference type="EMBL" id="MTD59043.1"/>
    </source>
</evidence>
<reference evidence="2 3" key="1">
    <citation type="submission" date="2019-11" db="EMBL/GenBank/DDBJ databases">
        <title>Draft genome of Amycolatopsis RM579.</title>
        <authorList>
            <person name="Duangmal K."/>
            <person name="Mingma R."/>
        </authorList>
    </citation>
    <scope>NUCLEOTIDE SEQUENCE [LARGE SCALE GENOMIC DNA]</scope>
    <source>
        <strain evidence="2 3">RM579</strain>
    </source>
</reference>